<dbReference type="PANTHER" id="PTHR11339">
    <property type="entry name" value="EXTRACELLULAR MATRIX GLYCOPROTEIN RELATED"/>
    <property type="match status" value="1"/>
</dbReference>
<feature type="disulfide bond" evidence="10">
    <location>
        <begin position="1055"/>
        <end position="1073"/>
    </location>
</feature>
<keyword evidence="14" id="KW-1185">Reference proteome</keyword>
<keyword evidence="6" id="KW-0106">Calcium</keyword>
<evidence type="ECO:0000256" key="7">
    <source>
        <dbReference type="ARBA" id="ARBA00022889"/>
    </source>
</evidence>
<dbReference type="Pfam" id="PF00057">
    <property type="entry name" value="Ldl_recept_a"/>
    <property type="match status" value="7"/>
</dbReference>
<dbReference type="CDD" id="cd19941">
    <property type="entry name" value="TIL"/>
    <property type="match status" value="6"/>
</dbReference>
<feature type="disulfide bond" evidence="10">
    <location>
        <begin position="1086"/>
        <end position="1098"/>
    </location>
</feature>
<comment type="subcellular location">
    <subcellularLocation>
        <location evidence="1">Secreted</location>
    </subcellularLocation>
</comment>
<evidence type="ECO:0000256" key="9">
    <source>
        <dbReference type="ARBA" id="ARBA00023180"/>
    </source>
</evidence>
<keyword evidence="2" id="KW-0964">Secreted</keyword>
<dbReference type="SUPFAM" id="SSF57567">
    <property type="entry name" value="Serine protease inhibitors"/>
    <property type="match status" value="6"/>
</dbReference>
<evidence type="ECO:0000313" key="13">
    <source>
        <dbReference type="EMBL" id="CAG5097168.1"/>
    </source>
</evidence>
<dbReference type="InterPro" id="IPR001007">
    <property type="entry name" value="VWF_dom"/>
</dbReference>
<dbReference type="Gene3D" id="2.20.100.10">
    <property type="entry name" value="Thrombospondin type-1 (TSP1) repeat"/>
    <property type="match status" value="8"/>
</dbReference>
<dbReference type="InterPro" id="IPR036084">
    <property type="entry name" value="Ser_inhib-like_sf"/>
</dbReference>
<keyword evidence="9" id="KW-0325">Glycoprotein</keyword>
<feature type="disulfide bond" evidence="10">
    <location>
        <begin position="1048"/>
        <end position="1060"/>
    </location>
</feature>
<feature type="disulfide bond" evidence="10">
    <location>
        <begin position="1067"/>
        <end position="1082"/>
    </location>
</feature>
<keyword evidence="4 11" id="KW-0732">Signal</keyword>
<feature type="chain" id="PRO_5047319938" evidence="11">
    <location>
        <begin position="17"/>
        <end position="3481"/>
    </location>
</feature>
<accession>A0ABN7SBB4</accession>
<keyword evidence="3" id="KW-0245">EGF-like domain</keyword>
<dbReference type="SMART" id="SM00209">
    <property type="entry name" value="TSP1"/>
    <property type="match status" value="18"/>
</dbReference>
<feature type="disulfide bond" evidence="10">
    <location>
        <begin position="1247"/>
        <end position="1262"/>
    </location>
</feature>
<dbReference type="Pfam" id="PF00094">
    <property type="entry name" value="VWD"/>
    <property type="match status" value="1"/>
</dbReference>
<evidence type="ECO:0000256" key="11">
    <source>
        <dbReference type="SAM" id="SignalP"/>
    </source>
</evidence>
<keyword evidence="5" id="KW-0677">Repeat</keyword>
<evidence type="ECO:0000259" key="12">
    <source>
        <dbReference type="PROSITE" id="PS51233"/>
    </source>
</evidence>
<dbReference type="Pfam" id="PF23244">
    <property type="entry name" value="VWF"/>
    <property type="match status" value="1"/>
</dbReference>
<evidence type="ECO:0000256" key="1">
    <source>
        <dbReference type="ARBA" id="ARBA00004613"/>
    </source>
</evidence>
<dbReference type="InterPro" id="IPR000884">
    <property type="entry name" value="TSP1_rpt"/>
</dbReference>
<dbReference type="Gene3D" id="4.10.400.10">
    <property type="entry name" value="Low-density Lipoprotein Receptor"/>
    <property type="match status" value="9"/>
</dbReference>
<dbReference type="SMART" id="SM00214">
    <property type="entry name" value="VWC"/>
    <property type="match status" value="2"/>
</dbReference>
<keyword evidence="8 10" id="KW-1015">Disulfide bond</keyword>
<dbReference type="InterPro" id="IPR014853">
    <property type="entry name" value="VWF/SSPO/ZAN-like_Cys-rich_dom"/>
</dbReference>
<dbReference type="InterPro" id="IPR002172">
    <property type="entry name" value="LDrepeatLR_classA_rpt"/>
</dbReference>
<dbReference type="Pfam" id="PF01826">
    <property type="entry name" value="TIL"/>
    <property type="match status" value="4"/>
</dbReference>
<gene>
    <name evidence="13" type="ORF">OKIOD_LOCUS6520</name>
</gene>
<evidence type="ECO:0000256" key="6">
    <source>
        <dbReference type="ARBA" id="ARBA00022837"/>
    </source>
</evidence>
<evidence type="ECO:0000256" key="8">
    <source>
        <dbReference type="ARBA" id="ARBA00023157"/>
    </source>
</evidence>
<evidence type="ECO:0000256" key="3">
    <source>
        <dbReference type="ARBA" id="ARBA00022536"/>
    </source>
</evidence>
<dbReference type="InterPro" id="IPR001846">
    <property type="entry name" value="VWF_type-D"/>
</dbReference>
<dbReference type="InterPro" id="IPR050780">
    <property type="entry name" value="Mucin_vWF_Thrombospondin_sf"/>
</dbReference>
<feature type="disulfide bond" evidence="10">
    <location>
        <begin position="1834"/>
        <end position="1849"/>
    </location>
</feature>
<dbReference type="CDD" id="cd00112">
    <property type="entry name" value="LDLa"/>
    <property type="match status" value="7"/>
</dbReference>
<feature type="domain" description="VWFD" evidence="12">
    <location>
        <begin position="670"/>
        <end position="850"/>
    </location>
</feature>
<feature type="disulfide bond" evidence="10">
    <location>
        <begin position="1399"/>
        <end position="1417"/>
    </location>
</feature>
<feature type="disulfide bond" evidence="10">
    <location>
        <begin position="1459"/>
        <end position="1474"/>
    </location>
</feature>
<proteinExistence type="predicted"/>
<dbReference type="PROSITE" id="PS01209">
    <property type="entry name" value="LDLRA_1"/>
    <property type="match status" value="4"/>
</dbReference>
<dbReference type="SMART" id="SM00832">
    <property type="entry name" value="C8"/>
    <property type="match status" value="2"/>
</dbReference>
<dbReference type="SUPFAM" id="SSF82895">
    <property type="entry name" value="TSP-1 type 1 repeat"/>
    <property type="match status" value="7"/>
</dbReference>
<sequence>MLELILFASLVSALISQTGNWCEVEQERNYEVVVSPRLEDSVPCLELYRSVHDDWLYDETRMQSEHGGERGVQDYFKREGALAECFIYRPEVKQNVVLRELVSECCEGWSGASCRTPTTLGECVASSTCAGSSEGQIAFDECCSKGDEYSWISLNSSTCFPCLTAIDTTDDNANLAGSIEKDEAIGVTIKFVDDWIIMDAATGARLVVGKGIIALTVGPEHFDRTRGLCGVLNGKIDDDLSDISGRQAVRVDIFADSWSLSQCENLPRALPRGECSTSAIAEESARRKCQMLFMNPFSECHPQEDPAPWFEACIRSQCALDSDPLAQDHFCNILAVYAQVCAKSLHHELMNWRSPTMCPTNCPAGFVHSECVNLCPATCSQPNPNNEDQYCKTDCLSGCVCPEGTVEYEGQCIKPNECPCTHQNRLYSPGETVNVRCNTCTCNDGAWSCTTDSCGGECTVFGSTAISTFDQLFFTMEPMCTGYHYIQTDDLEISGLYTGDRLCGTFSWNKKDDFTTPAGDVEAISDNFVNRYGFEIGGEICEPAPIENKMPESCLTYPEMEPFARMVCDDLFKISQECHLEIELEKMFLHHCVDVYCGAGKLVGSTRPRWSGCKCPEGYVRQEGQCIEPEECPCLHHGKHYQPGETITRDCNTCKCSRRHWECTNLKCSATCSAVGDPHYRTFDGAEFSFHGACTYILTQHLEGQFRVMAENVACGSSGVTCTKSVYVTIGPIQVHLMRHREITVNNKAIRIPRKYGISDRYNQAVTEEVIIDRAGVFVLVSAATRGLTVLWDGGTRVYVRLEPINRGVVEGLCGDYNGMLIDEYKSQRGSIEVNPTDFANSWKLSPSCPSVTSMGVVDYQCPHADRLVWSRGACSVIKSPEFEACHALVPPEDFYGRCVYDACSCDVGGDCECLCTAIADYAAECGKRGISIRWRNNERCPMQCDGGKQYRSCGNPCAESCSTLNSPMPRHCELLSCVEGCFCDDGEVEHNGECIRKEECPCFLHDEREGVFPPGTVVQHNCQNCTCENGKFECVGEHCTMGDGDHCLPNERACKSGQCLPEYWFCDGQEDCLDGSDERNCVQTCNHLENSCANGMCIPKSFFCDGHPDCSDGSDENECNESMCSENQFPCASGKCISAAFLCDGEFDCGFNDFTDELECDQGEVQNNQCFLIRNKIILLNLTKESCSAITNFKCQSDDVCLSRQQFCDGNIDCQDGSDEQNCVCAIDEFTCANQLNCISRADHVCNGISDCSFGEDEADCGDIESVDEKIFCNGKIATKCDNVVECEDGEDEFDCDGPDSSETAHPKNPEDCLDVEFFCSGKCLARSWRCDGQPDCEDGLDEVDCFECPSNMFKCNDETCITYDSICDGIMNCANGEDESIENCGSPPPEPCRGFQCQDLVCINMTMICDGIVQCTEGEDESACGNTTMEPERDCSGLWCDLKESNRTGCLKMSSICDGEEQCRDGRDEAVCRQWSEWTSWSDCSVDCNSGKSVRTRICPNKEDNDDILFTCPGPSIQERPCFDPCEKTNQQWSDWSTCSSSCGGGTSVRFIQSDASRLQSTRCNLEPCLDEDGNPICSGSLTYQQCGPCKTNCGDSEECKECGASGCYCPKGYVFENNGNSTGCIQESECKCDIDGKIYDPDTEVSISNCEVCVCSNGKLTHCKIKSLCEEQDYDEAEMCSWSSWGSWGPCFGPCGVNGIQWSFRSPAIPSVYGIEERCQGASKKSRRCRTNQCSFCHDADGNTKMVGAQWRNGCTVCRCTRTGIVQCNKFCEYQLVSNGCPANTTLQIPDDECCFCAPESQVSDIGSEPCEENQFRCSSNSKCISNDHVCNGIEECNDGSDESFCDECLMTTWSAWGQCSTSCGIGARSRTRAIRLENKKLAPCADKSFKDIQHCQLRACPIDGYYSPWETWSSCDRPCNGGLRQRTRTCYQPKNGGESCSGPSINIEPCNLAPCVPMEGCFGDKNLLTASCEDVCPATCAEISAEVDCVQKCQNSAELVTGCFCKGNLLLQDGVCVPKSQCNCHHQGRAYLPGIHIIDECNCVCENGEMICEENCISNRRCNWGSWSTWSICFTNDNSCNQTGVRHRFRTPQAKYQLSCAGESSESEKCVNPCPSIWGEWSAECNINTESDVCPTVVPVRNRSCSGLSCQVPADGSGKRPGFIQVMDCCGVTCENGMDSCDECKVATCAAAQILDDSCIVHYNSTKLMSSNRDNANLKGCLHQCSCPFGLFRNEDECVPRDQCYCILPNLTKIDTGTSFDEGCLKCTCTGASFHCDKKENCIDEGLWSKWSAWSTCSSTCISEKVYPQQSRYRSCRAKNSQTIEFFEPWLKNHQTEFACSGRGIETVPCGNIPVCGDVFVWSEWSKWSDCQFCIQRRSRGCLFNGKITENQNCAKDDNEESRTCPCTAEDCPADAYFISNTTGLVLENAYCNGGKRGPTTDFCVCTDDKKINHFGECVSKDMCSCKTDETGNIQGGDHFKSKLAGQCTKNCKCSAGEIMCSIGDCAECMFGEWSTWSTCSTSCGVGNRVRFQMLMFQTSSKCPTNHHQIEDCSIESCDKNAGISAWTEWGTCSKTCGSGAVRNRYLHDKLGETQDIQTEFCSSLPECSEMDSTDSPWQWSAWSACSKTCGGYGVSYRFRNTNDTGNRIKHCTGIDCSTKMWTDLSDERLCGSVAPCFDTPESCPNGTLWNDCGRPCMETCANIETCDQTSGTCKAGCFCNDPNQIFDHVSNSCVAVSSCHCFSQKTGAILSPADIEKQDCNTCRCTSGRLSCTMNDCSVVQTINNWCGWSAWSTCSRTCGSGWPQIRSRINKCGCHKEGSNEGCDDFTDQFGSELVKVEHQDCHVYPKCPTDGNWGSWGSWSTCNCGTFRKYKTRSCNDPSPALGGKKCEGNSLISESCADHECDGQCPSGTSFVECANCETTCASISKSICNNSDCKNSCACPRGNLMNRNGKCIPRSQCECSATINGQYKTIPAGTSIMDRCNRCTCRAGSQWRSRICVGAENNGAACQGVKTQQRQCRSQCDAKWSSWSQCSNECGIGFKTRIKAIPECSIKRNCPKERRPCHGELSECPIRWSSWSSWTKCIGGCGSDGHQLRSRQCSGEECDSRNDVESRKCIVKCPGEVSQWTDWSKCSRECDLGVRSRVRFCSKEFCHEVLKQIEPCFHRHCFGPDGDRNTTGGGGGHLGPISPDSCPKDMIFSPCVSLCTKRTCADSPSPAKLCEECIPGCVCPDGYLESSSGICIPESSCECTDNSGREWQNGATWTIRSESICETCSCTYSGIINCKKVDCDEFDDCSYSDWSDWSSCNSTCIGDESKRFRYRDPISGIYCSKTTEMSDCLQIDTPRCSDRCVGVEDGVSFKTEECTECSCIGGGELCVDLCTPTWSMWSSWSECPICGGSESMKSRKRTCSGTLCEKGSEEEFENCNIPECEANGDCSVTSQVRNFTREGCSAQNVVISYCSGRCSSQRNRLKTS</sequence>
<dbReference type="InterPro" id="IPR002919">
    <property type="entry name" value="TIL_dom"/>
</dbReference>
<feature type="disulfide bond" evidence="10">
    <location>
        <begin position="1132"/>
        <end position="1150"/>
    </location>
</feature>
<feature type="disulfide bond" evidence="10">
    <location>
        <begin position="1411"/>
        <end position="1426"/>
    </location>
</feature>
<feature type="disulfide bond" evidence="10">
    <location>
        <begin position="1093"/>
        <end position="1111"/>
    </location>
</feature>
<protein>
    <submittedName>
        <fullName evidence="13">Oidioi.mRNA.OKI2018_I69.XSR.g14962.t1.cds</fullName>
    </submittedName>
</protein>
<dbReference type="EMBL" id="OU015569">
    <property type="protein sequence ID" value="CAG5097168.1"/>
    <property type="molecule type" value="Genomic_DNA"/>
</dbReference>
<dbReference type="SUPFAM" id="SSF57603">
    <property type="entry name" value="FnI-like domain"/>
    <property type="match status" value="1"/>
</dbReference>
<dbReference type="PROSITE" id="PS50068">
    <property type="entry name" value="LDLRA_2"/>
    <property type="match status" value="10"/>
</dbReference>
<dbReference type="SMART" id="SM00192">
    <property type="entry name" value="LDLa"/>
    <property type="match status" value="11"/>
</dbReference>
<evidence type="ECO:0000313" key="14">
    <source>
        <dbReference type="Proteomes" id="UP001158576"/>
    </source>
</evidence>
<dbReference type="PROSITE" id="PS51233">
    <property type="entry name" value="VWFD"/>
    <property type="match status" value="1"/>
</dbReference>
<feature type="disulfide bond" evidence="10">
    <location>
        <begin position="1350"/>
        <end position="1362"/>
    </location>
</feature>
<feature type="disulfide bond" evidence="10">
    <location>
        <begin position="1357"/>
        <end position="1375"/>
    </location>
</feature>
<dbReference type="InterPro" id="IPR036055">
    <property type="entry name" value="LDL_receptor-like_sf"/>
</dbReference>
<evidence type="ECO:0000256" key="5">
    <source>
        <dbReference type="ARBA" id="ARBA00022737"/>
    </source>
</evidence>
<name>A0ABN7SBB4_OIKDI</name>
<feature type="disulfide bond" evidence="10">
    <location>
        <begin position="1209"/>
        <end position="1224"/>
    </location>
</feature>
<dbReference type="SMART" id="SM00215">
    <property type="entry name" value="VWC_out"/>
    <property type="match status" value="4"/>
</dbReference>
<reference evidence="13 14" key="1">
    <citation type="submission" date="2021-04" db="EMBL/GenBank/DDBJ databases">
        <authorList>
            <person name="Bliznina A."/>
        </authorList>
    </citation>
    <scope>NUCLEOTIDE SEQUENCE [LARGE SCALE GENOMIC DNA]</scope>
</reference>
<dbReference type="PROSITE" id="PS50092">
    <property type="entry name" value="TSP1"/>
    <property type="match status" value="19"/>
</dbReference>
<dbReference type="InterPro" id="IPR023415">
    <property type="entry name" value="LDLR_class-A_CS"/>
</dbReference>
<dbReference type="Proteomes" id="UP001158576">
    <property type="component" value="Chromosome XSR"/>
</dbReference>
<dbReference type="Gene3D" id="2.10.25.10">
    <property type="entry name" value="Laminin"/>
    <property type="match status" value="5"/>
</dbReference>
<comment type="caution">
    <text evidence="10">Lacks conserved residue(s) required for the propagation of feature annotation.</text>
</comment>
<organism evidence="13 14">
    <name type="scientific">Oikopleura dioica</name>
    <name type="common">Tunicate</name>
    <dbReference type="NCBI Taxonomy" id="34765"/>
    <lineage>
        <taxon>Eukaryota</taxon>
        <taxon>Metazoa</taxon>
        <taxon>Chordata</taxon>
        <taxon>Tunicata</taxon>
        <taxon>Appendicularia</taxon>
        <taxon>Copelata</taxon>
        <taxon>Oikopleuridae</taxon>
        <taxon>Oikopleura</taxon>
    </lineage>
</organism>
<feature type="disulfide bond" evidence="10">
    <location>
        <begin position="1105"/>
        <end position="1120"/>
    </location>
</feature>
<dbReference type="SMART" id="SM00216">
    <property type="entry name" value="VWD"/>
    <property type="match status" value="1"/>
</dbReference>
<dbReference type="Pfam" id="PF00090">
    <property type="entry name" value="TSP_1"/>
    <property type="match status" value="13"/>
</dbReference>
<dbReference type="SUPFAM" id="SSF57424">
    <property type="entry name" value="LDL receptor-like module"/>
    <property type="match status" value="8"/>
</dbReference>
<feature type="signal peptide" evidence="11">
    <location>
        <begin position="1"/>
        <end position="16"/>
    </location>
</feature>
<feature type="disulfide bond" evidence="10">
    <location>
        <begin position="1332"/>
        <end position="1347"/>
    </location>
</feature>
<evidence type="ECO:0000256" key="2">
    <source>
        <dbReference type="ARBA" id="ARBA00022525"/>
    </source>
</evidence>
<dbReference type="PANTHER" id="PTHR11339:SF396">
    <property type="entry name" value="SCO-SPONDIN"/>
    <property type="match status" value="1"/>
</dbReference>
<dbReference type="InterPro" id="IPR036383">
    <property type="entry name" value="TSP1_rpt_sf"/>
</dbReference>
<feature type="disulfide bond" evidence="10">
    <location>
        <begin position="1125"/>
        <end position="1137"/>
    </location>
</feature>
<evidence type="ECO:0000256" key="4">
    <source>
        <dbReference type="ARBA" id="ARBA00022729"/>
    </source>
</evidence>
<dbReference type="PRINTS" id="PR00261">
    <property type="entry name" value="LDLRECEPTOR"/>
</dbReference>
<evidence type="ECO:0000256" key="10">
    <source>
        <dbReference type="PROSITE-ProRule" id="PRU00124"/>
    </source>
</evidence>
<keyword evidence="7" id="KW-0130">Cell adhesion</keyword>